<gene>
    <name evidence="5" type="ORF">R1flu_017962</name>
</gene>
<comment type="caution">
    <text evidence="5">The sequence shown here is derived from an EMBL/GenBank/DDBJ whole genome shotgun (WGS) entry which is preliminary data.</text>
</comment>
<dbReference type="InterPro" id="IPR042266">
    <property type="entry name" value="PPPDE_sf"/>
</dbReference>
<dbReference type="GO" id="GO:0008233">
    <property type="term" value="F:peptidase activity"/>
    <property type="evidence" value="ECO:0007669"/>
    <property type="project" value="UniProtKB-KW"/>
</dbReference>
<evidence type="ECO:0000313" key="6">
    <source>
        <dbReference type="Proteomes" id="UP001605036"/>
    </source>
</evidence>
<keyword evidence="3" id="KW-0378">Hydrolase</keyword>
<evidence type="ECO:0000313" key="5">
    <source>
        <dbReference type="EMBL" id="KAL2649834.1"/>
    </source>
</evidence>
<dbReference type="PROSITE" id="PS51858">
    <property type="entry name" value="PPPDE"/>
    <property type="match status" value="1"/>
</dbReference>
<feature type="domain" description="PPPDE" evidence="4">
    <location>
        <begin position="19"/>
        <end position="156"/>
    </location>
</feature>
<dbReference type="InterPro" id="IPR008580">
    <property type="entry name" value="PPPDE_dom"/>
</dbReference>
<dbReference type="Proteomes" id="UP001605036">
    <property type="component" value="Unassembled WGS sequence"/>
</dbReference>
<dbReference type="GO" id="GO:0006508">
    <property type="term" value="P:proteolysis"/>
    <property type="evidence" value="ECO:0007669"/>
    <property type="project" value="UniProtKB-KW"/>
</dbReference>
<evidence type="ECO:0000256" key="2">
    <source>
        <dbReference type="ARBA" id="ARBA00022670"/>
    </source>
</evidence>
<dbReference type="SMART" id="SM01179">
    <property type="entry name" value="DUF862"/>
    <property type="match status" value="1"/>
</dbReference>
<dbReference type="PANTHER" id="PTHR12378">
    <property type="entry name" value="DESUMOYLATING ISOPEPTIDASE"/>
    <property type="match status" value="1"/>
</dbReference>
<evidence type="ECO:0000256" key="3">
    <source>
        <dbReference type="ARBA" id="ARBA00022801"/>
    </source>
</evidence>
<proteinExistence type="inferred from homology"/>
<dbReference type="Pfam" id="PF05903">
    <property type="entry name" value="Peptidase_C97"/>
    <property type="match status" value="1"/>
</dbReference>
<name>A0ABD1ZIE9_9MARC</name>
<evidence type="ECO:0000259" key="4">
    <source>
        <dbReference type="PROSITE" id="PS51858"/>
    </source>
</evidence>
<dbReference type="PANTHER" id="PTHR12378:SF80">
    <property type="entry name" value="IP06716P-RELATED"/>
    <property type="match status" value="1"/>
</dbReference>
<sequence length="316" mass="35275">MRMSVPTTGSDGSSATNLVPIYLNVYDLTPMNGYVYWVGLGIFHSGIEVHGLEYAFGAHDFPTSGVFEVEPRSCPGFTFRRSILLGTTDLSPQDFRRFIEAVADDYSGNTYHLIVKNCNHFTNDVCCRLTGKEIPGWVNRLAGIGLFCNCLLPESLQVPTASSDEGYEGPEHELKRSLTNLSEGTLDTVSSKDAESEGDQDDHQLLLRMPNIDSQALTQEQKRNREKGRTGGVWDTSFGRLPPQFREHGNEEDVCFDSSVIITSQRAFRGVTQKYAKTRIFCYIAEEIAFPAVIYQNVPFLTTSFHLPRPGFNFAS</sequence>
<dbReference type="EMBL" id="JBHFFA010000001">
    <property type="protein sequence ID" value="KAL2649834.1"/>
    <property type="molecule type" value="Genomic_DNA"/>
</dbReference>
<accession>A0ABD1ZIE9</accession>
<reference evidence="5 6" key="1">
    <citation type="submission" date="2024-09" db="EMBL/GenBank/DDBJ databases">
        <title>Chromosome-scale assembly of Riccia fluitans.</title>
        <authorList>
            <person name="Paukszto L."/>
            <person name="Sawicki J."/>
            <person name="Karawczyk K."/>
            <person name="Piernik-Szablinska J."/>
            <person name="Szczecinska M."/>
            <person name="Mazdziarz M."/>
        </authorList>
    </citation>
    <scope>NUCLEOTIDE SEQUENCE [LARGE SCALE GENOMIC DNA]</scope>
    <source>
        <strain evidence="5">Rf_01</strain>
        <tissue evidence="5">Aerial parts of the thallus</tissue>
    </source>
</reference>
<keyword evidence="6" id="KW-1185">Reference proteome</keyword>
<keyword evidence="2" id="KW-0645">Protease</keyword>
<dbReference type="Gene3D" id="3.90.1720.30">
    <property type="entry name" value="PPPDE domains"/>
    <property type="match status" value="1"/>
</dbReference>
<comment type="similarity">
    <text evidence="1">Belongs to the DeSI family.</text>
</comment>
<evidence type="ECO:0000256" key="1">
    <source>
        <dbReference type="ARBA" id="ARBA00008140"/>
    </source>
</evidence>
<organism evidence="5 6">
    <name type="scientific">Riccia fluitans</name>
    <dbReference type="NCBI Taxonomy" id="41844"/>
    <lineage>
        <taxon>Eukaryota</taxon>
        <taxon>Viridiplantae</taxon>
        <taxon>Streptophyta</taxon>
        <taxon>Embryophyta</taxon>
        <taxon>Marchantiophyta</taxon>
        <taxon>Marchantiopsida</taxon>
        <taxon>Marchantiidae</taxon>
        <taxon>Marchantiales</taxon>
        <taxon>Ricciaceae</taxon>
        <taxon>Riccia</taxon>
    </lineage>
</organism>
<protein>
    <recommendedName>
        <fullName evidence="4">PPPDE domain-containing protein</fullName>
    </recommendedName>
</protein>
<dbReference type="AlphaFoldDB" id="A0ABD1ZIE9"/>